<reference evidence="3 4" key="1">
    <citation type="submission" date="2019-08" db="EMBL/GenBank/DDBJ databases">
        <title>Genome of Aequorivita antarctica SW49 (type strain).</title>
        <authorList>
            <person name="Bowman J.P."/>
        </authorList>
    </citation>
    <scope>NUCLEOTIDE SEQUENCE [LARGE SCALE GENOMIC DNA]</scope>
    <source>
        <strain evidence="3 4">SW49</strain>
    </source>
</reference>
<protein>
    <submittedName>
        <fullName evidence="3">T9SS type A sorting domain-containing protein</fullName>
    </submittedName>
</protein>
<keyword evidence="1" id="KW-0732">Signal</keyword>
<dbReference type="InterPro" id="IPR026444">
    <property type="entry name" value="Secre_tail"/>
</dbReference>
<dbReference type="NCBIfam" id="TIGR04183">
    <property type="entry name" value="Por_Secre_tail"/>
    <property type="match status" value="1"/>
</dbReference>
<evidence type="ECO:0000259" key="2">
    <source>
        <dbReference type="Pfam" id="PF18962"/>
    </source>
</evidence>
<evidence type="ECO:0000256" key="1">
    <source>
        <dbReference type="ARBA" id="ARBA00022729"/>
    </source>
</evidence>
<dbReference type="Proteomes" id="UP000321497">
    <property type="component" value="Unassembled WGS sequence"/>
</dbReference>
<evidence type="ECO:0000313" key="3">
    <source>
        <dbReference type="EMBL" id="TXD74681.1"/>
    </source>
</evidence>
<dbReference type="InterPro" id="IPR013431">
    <property type="entry name" value="Delta_60_rpt"/>
</dbReference>
<gene>
    <name evidence="3" type="ORF">ESU54_00360</name>
</gene>
<organism evidence="3 4">
    <name type="scientific">Aequorivita antarctica</name>
    <dbReference type="NCBI Taxonomy" id="153266"/>
    <lineage>
        <taxon>Bacteria</taxon>
        <taxon>Pseudomonadati</taxon>
        <taxon>Bacteroidota</taxon>
        <taxon>Flavobacteriia</taxon>
        <taxon>Flavobacteriales</taxon>
        <taxon>Flavobacteriaceae</taxon>
        <taxon>Aequorivita</taxon>
    </lineage>
</organism>
<dbReference type="AlphaFoldDB" id="A0A5C6Z5B4"/>
<evidence type="ECO:0000313" key="4">
    <source>
        <dbReference type="Proteomes" id="UP000321497"/>
    </source>
</evidence>
<proteinExistence type="predicted"/>
<keyword evidence="4" id="KW-1185">Reference proteome</keyword>
<dbReference type="EMBL" id="VORT01000001">
    <property type="protein sequence ID" value="TXD74681.1"/>
    <property type="molecule type" value="Genomic_DNA"/>
</dbReference>
<dbReference type="Pfam" id="PF17164">
    <property type="entry name" value="DUF5122"/>
    <property type="match status" value="6"/>
</dbReference>
<feature type="domain" description="Secretion system C-terminal sorting" evidence="2">
    <location>
        <begin position="450"/>
        <end position="518"/>
    </location>
</feature>
<dbReference type="Pfam" id="PF18962">
    <property type="entry name" value="Por_Secre_tail"/>
    <property type="match status" value="1"/>
</dbReference>
<dbReference type="Gene3D" id="2.80.10.50">
    <property type="match status" value="3"/>
</dbReference>
<dbReference type="Gene3D" id="2.60.120.380">
    <property type="match status" value="1"/>
</dbReference>
<sequence length="521" mass="55720">MNCSQKVIIYIKINVMIKIKLYTLLVVILFATTTFAQSGILDTSFGNNGIVLTDISPNANQGNAVSAQVDGKIVVAGYAGDAATYNMAVARYNTDGSLDTSFGDNGTLNFPVGSAKSIATGMEIQADGKIILGGYTDDNVSGDFALVRLNTDGTFDNTFGNNGIVIIDAGGNEVAKAMTILDNGKILLAGANDQNFSVARFNTDGTLDTTFGVNGWSIIIFEDNLSLVKDLTIQEDGKILLGGDGIIDTYGIAAARINADGTIDNTFGTNGKVRYSLSGIGNSTRFGGIAVQGDGKIFLGGWRGITTFYDEFLVLKLNTDGTLDSTYGYNGVVTAQIVLGYQMATTILLQSDGKLILAGYAEYQSEYFNIVMVRFNTDGNLDTTFGTDGKVSTDINGNSDFATAISLQTDNKILLTGFSGTSAQDETIFVARYENTILGTEDFQNMEFRLYPNPANEQITIELSDASSNYLVEIFDVLGKKVYTSEIQKSKSIDVSALAPGTYLVKINSENNTSIARFVKQ</sequence>
<accession>A0A5C6Z5B4</accession>
<comment type="caution">
    <text evidence="3">The sequence shown here is derived from an EMBL/GenBank/DDBJ whole genome shotgun (WGS) entry which is preliminary data.</text>
</comment>
<dbReference type="NCBIfam" id="TIGR02608">
    <property type="entry name" value="delta_60_rpt"/>
    <property type="match status" value="7"/>
</dbReference>
<name>A0A5C6Z5B4_9FLAO</name>
<dbReference type="SUPFAM" id="SSF101898">
    <property type="entry name" value="NHL repeat"/>
    <property type="match status" value="1"/>
</dbReference>